<dbReference type="Gene3D" id="2.30.110.10">
    <property type="entry name" value="Electron Transport, Fmn-binding Protein, Chain A"/>
    <property type="match status" value="1"/>
</dbReference>
<dbReference type="Pfam" id="PF12900">
    <property type="entry name" value="Pyridox_ox_2"/>
    <property type="match status" value="1"/>
</dbReference>
<dbReference type="InterPro" id="IPR024747">
    <property type="entry name" value="Pyridox_Oxase-rel"/>
</dbReference>
<reference evidence="1" key="1">
    <citation type="submission" date="2016-04" db="EMBL/GenBank/DDBJ databases">
        <authorList>
            <person name="Evans L.H."/>
            <person name="Alamgir A."/>
            <person name="Owens N."/>
            <person name="Weber N.D."/>
            <person name="Virtaneva K."/>
            <person name="Barbian K."/>
            <person name="Babar A."/>
            <person name="Rosenke K."/>
        </authorList>
    </citation>
    <scope>NUCLEOTIDE SEQUENCE</scope>
    <source>
        <strain evidence="1">86</strain>
    </source>
</reference>
<dbReference type="AlphaFoldDB" id="A0A212IY79"/>
<gene>
    <name evidence="1" type="ORF">KL86DPRO_10317</name>
</gene>
<accession>A0A212IY79</accession>
<name>A0A212IY79_9DELT</name>
<dbReference type="PANTHER" id="PTHR34071:SF2">
    <property type="entry name" value="FLAVIN-NUCLEOTIDE-BINDING PROTEIN"/>
    <property type="match status" value="1"/>
</dbReference>
<protein>
    <submittedName>
        <fullName evidence="1">Pyridoxamine 5'-phosphate oxidase-related FMN-binding</fullName>
    </submittedName>
</protein>
<dbReference type="PANTHER" id="PTHR34071">
    <property type="entry name" value="5-NITROIMIDAZOLE ANTIBIOTICS RESISTANCE PROTEIN, NIMA-FAMILY-RELATED PROTEIN-RELATED"/>
    <property type="match status" value="1"/>
</dbReference>
<dbReference type="SUPFAM" id="SSF50475">
    <property type="entry name" value="FMN-binding split barrel"/>
    <property type="match status" value="1"/>
</dbReference>
<dbReference type="EMBL" id="FLUQ01000001">
    <property type="protein sequence ID" value="SBV92183.1"/>
    <property type="molecule type" value="Genomic_DNA"/>
</dbReference>
<proteinExistence type="predicted"/>
<evidence type="ECO:0000313" key="1">
    <source>
        <dbReference type="EMBL" id="SBV92183.1"/>
    </source>
</evidence>
<dbReference type="InterPro" id="IPR012349">
    <property type="entry name" value="Split_barrel_FMN-bd"/>
</dbReference>
<organism evidence="1">
    <name type="scientific">uncultured delta proteobacterium</name>
    <dbReference type="NCBI Taxonomy" id="34034"/>
    <lineage>
        <taxon>Bacteria</taxon>
        <taxon>Deltaproteobacteria</taxon>
        <taxon>environmental samples</taxon>
    </lineage>
</organism>
<sequence>MTSRPMRRADRAMPDAAARELLEKGEYGFLATVGADGLPYGVPLSYVVLENRVYFHSAREGRKIDNLLHCRDAAFTVVGETEPVYAKNFTTWYESAMVFGTVSEVADPDEKFRSLYALAEKYLPDHLDKAERDIRASFAKTAVYRLEIETITGKAKKPRPPV</sequence>